<protein>
    <recommendedName>
        <fullName evidence="3">MalT-like TPR region domain-containing protein</fullName>
    </recommendedName>
</protein>
<gene>
    <name evidence="1" type="ORF">TOPH_02403</name>
</gene>
<dbReference type="EMBL" id="LFRF01000004">
    <property type="protein sequence ID" value="KND92895.1"/>
    <property type="molecule type" value="Genomic_DNA"/>
</dbReference>
<accession>A0A0L0NGN1</accession>
<dbReference type="Proteomes" id="UP000036947">
    <property type="component" value="Unassembled WGS sequence"/>
</dbReference>
<name>A0A0L0NGN1_TOLOC</name>
<evidence type="ECO:0000313" key="2">
    <source>
        <dbReference type="Proteomes" id="UP000036947"/>
    </source>
</evidence>
<keyword evidence="2" id="KW-1185">Reference proteome</keyword>
<evidence type="ECO:0000313" key="1">
    <source>
        <dbReference type="EMBL" id="KND92895.1"/>
    </source>
</evidence>
<dbReference type="STRING" id="1163406.A0A0L0NGN1"/>
<dbReference type="InterPro" id="IPR011990">
    <property type="entry name" value="TPR-like_helical_dom_sf"/>
</dbReference>
<evidence type="ECO:0008006" key="3">
    <source>
        <dbReference type="Google" id="ProtNLM"/>
    </source>
</evidence>
<sequence>MVSLLSDTLRLGNAFHELDQSSTVSKNSDQTYILTVAIAGCIRESLSPEHLSFWREQALIVAYRAIPWKYVEPTTANTRLFLPHLKHAVQAFQDDFEHLPISTRADLALTLIEASRFPDMAWKRFAVGQAELSVLGLQDWYLRSCIAQSRCLLSRIAGSLDQAASSLGDLTSDLSAAKKLLEDWSPLNQSPSSMEEVVLFRKNMILGRILRFQGEFTESLTHLEIARKTTEKRKDLIFDEDLRDVTCDLADTLRELDDPTSAEHDLRTEIARRDQSCISSLGRSLLELSLAEALFAQGRLKEAERLCLDVQSRPGLLKFEKLRLHITLAKIRHVDSENQGALSYWSEAMGAIGKFPMTSGRTTRIIVMSICDTLGCLGHNWLMHESQRQVASLDELAKPGGIQYWIAGLRHWLEYL</sequence>
<comment type="caution">
    <text evidence="1">The sequence shown here is derived from an EMBL/GenBank/DDBJ whole genome shotgun (WGS) entry which is preliminary data.</text>
</comment>
<dbReference type="AlphaFoldDB" id="A0A0L0NGN1"/>
<organism evidence="1 2">
    <name type="scientific">Tolypocladium ophioglossoides (strain CBS 100239)</name>
    <name type="common">Snaketongue truffleclub</name>
    <name type="synonym">Elaphocordyceps ophioglossoides</name>
    <dbReference type="NCBI Taxonomy" id="1163406"/>
    <lineage>
        <taxon>Eukaryota</taxon>
        <taxon>Fungi</taxon>
        <taxon>Dikarya</taxon>
        <taxon>Ascomycota</taxon>
        <taxon>Pezizomycotina</taxon>
        <taxon>Sordariomycetes</taxon>
        <taxon>Hypocreomycetidae</taxon>
        <taxon>Hypocreales</taxon>
        <taxon>Ophiocordycipitaceae</taxon>
        <taxon>Tolypocladium</taxon>
    </lineage>
</organism>
<dbReference type="SUPFAM" id="SSF48452">
    <property type="entry name" value="TPR-like"/>
    <property type="match status" value="1"/>
</dbReference>
<dbReference type="OrthoDB" id="427518at2759"/>
<proteinExistence type="predicted"/>
<reference evidence="1 2" key="1">
    <citation type="journal article" date="2015" name="BMC Genomics">
        <title>The genome of the truffle-parasite Tolypocladium ophioglossoides and the evolution of antifungal peptaibiotics.</title>
        <authorList>
            <person name="Quandt C.A."/>
            <person name="Bushley K.E."/>
            <person name="Spatafora J.W."/>
        </authorList>
    </citation>
    <scope>NUCLEOTIDE SEQUENCE [LARGE SCALE GENOMIC DNA]</scope>
    <source>
        <strain evidence="1 2">CBS 100239</strain>
    </source>
</reference>
<dbReference type="Gene3D" id="1.25.40.10">
    <property type="entry name" value="Tetratricopeptide repeat domain"/>
    <property type="match status" value="1"/>
</dbReference>